<dbReference type="InterPro" id="IPR033469">
    <property type="entry name" value="CYTH-like_dom_sf"/>
</dbReference>
<evidence type="ECO:0000313" key="3">
    <source>
        <dbReference type="Proteomes" id="UP000751518"/>
    </source>
</evidence>
<feature type="domain" description="CYTH" evidence="1">
    <location>
        <begin position="60"/>
        <end position="250"/>
    </location>
</feature>
<dbReference type="EMBL" id="JAGQKZ010000002">
    <property type="protein sequence ID" value="MCA9391662.1"/>
    <property type="molecule type" value="Genomic_DNA"/>
</dbReference>
<dbReference type="InterPro" id="IPR010093">
    <property type="entry name" value="SinI_DNA-bd"/>
</dbReference>
<name>A0A955RRM9_UNCKA</name>
<comment type="caution">
    <text evidence="2">The sequence shown here is derived from an EMBL/GenBank/DDBJ whole genome shotgun (WGS) entry which is preliminary data.</text>
</comment>
<organism evidence="2 3">
    <name type="scientific">candidate division WWE3 bacterium</name>
    <dbReference type="NCBI Taxonomy" id="2053526"/>
    <lineage>
        <taxon>Bacteria</taxon>
        <taxon>Katanobacteria</taxon>
    </lineage>
</organism>
<dbReference type="InterPro" id="IPR041657">
    <property type="entry name" value="HTH_17"/>
</dbReference>
<dbReference type="PROSITE" id="PS51707">
    <property type="entry name" value="CYTH"/>
    <property type="match status" value="1"/>
</dbReference>
<accession>A0A955RRM9</accession>
<reference evidence="2" key="2">
    <citation type="journal article" date="2021" name="Microbiome">
        <title>Successional dynamics and alternative stable states in a saline activated sludge microbial community over 9 years.</title>
        <authorList>
            <person name="Wang Y."/>
            <person name="Ye J."/>
            <person name="Ju F."/>
            <person name="Liu L."/>
            <person name="Boyd J.A."/>
            <person name="Deng Y."/>
            <person name="Parks D.H."/>
            <person name="Jiang X."/>
            <person name="Yin X."/>
            <person name="Woodcroft B.J."/>
            <person name="Tyson G.W."/>
            <person name="Hugenholtz P."/>
            <person name="Polz M.F."/>
            <person name="Zhang T."/>
        </authorList>
    </citation>
    <scope>NUCLEOTIDE SEQUENCE</scope>
    <source>
        <strain evidence="2">HKST-UBA03</strain>
    </source>
</reference>
<dbReference type="Pfam" id="PF01928">
    <property type="entry name" value="CYTH"/>
    <property type="match status" value="1"/>
</dbReference>
<dbReference type="GO" id="GO:0003677">
    <property type="term" value="F:DNA binding"/>
    <property type="evidence" value="ECO:0007669"/>
    <property type="project" value="InterPro"/>
</dbReference>
<gene>
    <name evidence="2" type="ORF">KC614_00465</name>
</gene>
<dbReference type="NCBIfam" id="TIGR01764">
    <property type="entry name" value="excise"/>
    <property type="match status" value="1"/>
</dbReference>
<reference evidence="2" key="1">
    <citation type="submission" date="2020-04" db="EMBL/GenBank/DDBJ databases">
        <authorList>
            <person name="Zhang T."/>
        </authorList>
    </citation>
    <scope>NUCLEOTIDE SEQUENCE</scope>
    <source>
        <strain evidence="2">HKST-UBA03</strain>
    </source>
</reference>
<dbReference type="InterPro" id="IPR008173">
    <property type="entry name" value="Adenylyl_cyclase_CyaB"/>
</dbReference>
<evidence type="ECO:0000259" key="1">
    <source>
        <dbReference type="PROSITE" id="PS51707"/>
    </source>
</evidence>
<dbReference type="PANTHER" id="PTHR21028">
    <property type="entry name" value="SI:CH211-156B7.4"/>
    <property type="match status" value="1"/>
</dbReference>
<evidence type="ECO:0000313" key="2">
    <source>
        <dbReference type="EMBL" id="MCA9391662.1"/>
    </source>
</evidence>
<dbReference type="SUPFAM" id="SSF55154">
    <property type="entry name" value="CYTH-like phosphatases"/>
    <property type="match status" value="1"/>
</dbReference>
<proteinExistence type="predicted"/>
<protein>
    <submittedName>
        <fullName evidence="2">Helix-turn-helix domain-containing protein</fullName>
    </submittedName>
</protein>
<dbReference type="PANTHER" id="PTHR21028:SF2">
    <property type="entry name" value="CYTH DOMAIN-CONTAINING PROTEIN"/>
    <property type="match status" value="1"/>
</dbReference>
<dbReference type="Pfam" id="PF12728">
    <property type="entry name" value="HTH_17"/>
    <property type="match status" value="1"/>
</dbReference>
<dbReference type="Proteomes" id="UP000751518">
    <property type="component" value="Unassembled WGS sequence"/>
</dbReference>
<dbReference type="SUPFAM" id="SSF46955">
    <property type="entry name" value="Putative DNA-binding domain"/>
    <property type="match status" value="1"/>
</dbReference>
<dbReference type="InterPro" id="IPR009061">
    <property type="entry name" value="DNA-bd_dom_put_sf"/>
</dbReference>
<sequence>MADALYSLKETAEILNVHWQTVRSYIKNGSLKAVKVGRAYRIREKDIDTLLGKRSKEQDKVEIEVRFVTKNRRAIEQRLIKLGAKVTHHSHIIDHWFSDKTVKSLTEKDVFYESDDGYGLRIRELDNGYTGKMSTVMEIKKLAVPGDHSTCIEHEITVPDYEHAKRFLALMVMKEFATVDKDRVVYAVDDYKIAIDTIKDYKTAVEIEMMTDEDKKVIIPQLLDFAQKLGLDPKKDRVEKSVTYEFMVERSRF</sequence>
<dbReference type="Gene3D" id="2.40.320.10">
    <property type="entry name" value="Hypothetical Protein Pfu-838710-001"/>
    <property type="match status" value="1"/>
</dbReference>
<dbReference type="InterPro" id="IPR023577">
    <property type="entry name" value="CYTH_domain"/>
</dbReference>
<dbReference type="AlphaFoldDB" id="A0A955RRM9"/>